<keyword evidence="2" id="KW-1185">Reference proteome</keyword>
<dbReference type="EMBL" id="JACHJL010000022">
    <property type="protein sequence ID" value="MBB5939232.1"/>
    <property type="molecule type" value="Genomic_DNA"/>
</dbReference>
<accession>A0A7W9QHU0</accession>
<protein>
    <submittedName>
        <fullName evidence="1">Signal transduction histidine kinase</fullName>
    </submittedName>
</protein>
<organism evidence="1 2">
    <name type="scientific">Streptomyces zagrosensis</name>
    <dbReference type="NCBI Taxonomy" id="1042984"/>
    <lineage>
        <taxon>Bacteria</taxon>
        <taxon>Bacillati</taxon>
        <taxon>Actinomycetota</taxon>
        <taxon>Actinomycetes</taxon>
        <taxon>Kitasatosporales</taxon>
        <taxon>Streptomycetaceae</taxon>
        <taxon>Streptomyces</taxon>
    </lineage>
</organism>
<comment type="caution">
    <text evidence="1">The sequence shown here is derived from an EMBL/GenBank/DDBJ whole genome shotgun (WGS) entry which is preliminary data.</text>
</comment>
<keyword evidence="1" id="KW-0808">Transferase</keyword>
<evidence type="ECO:0000313" key="1">
    <source>
        <dbReference type="EMBL" id="MBB5939232.1"/>
    </source>
</evidence>
<reference evidence="1 2" key="1">
    <citation type="submission" date="2020-08" db="EMBL/GenBank/DDBJ databases">
        <title>Genomic Encyclopedia of Type Strains, Phase III (KMG-III): the genomes of soil and plant-associated and newly described type strains.</title>
        <authorList>
            <person name="Whitman W."/>
        </authorList>
    </citation>
    <scope>NUCLEOTIDE SEQUENCE [LARGE SCALE GENOMIC DNA]</scope>
    <source>
        <strain evidence="1 2">CECT 8305</strain>
    </source>
</reference>
<dbReference type="GO" id="GO:0016301">
    <property type="term" value="F:kinase activity"/>
    <property type="evidence" value="ECO:0007669"/>
    <property type="project" value="UniProtKB-KW"/>
</dbReference>
<dbReference type="Gene3D" id="3.30.565.10">
    <property type="entry name" value="Histidine kinase-like ATPase, C-terminal domain"/>
    <property type="match status" value="1"/>
</dbReference>
<dbReference type="AlphaFoldDB" id="A0A7W9QHU0"/>
<name>A0A7W9QHU0_9ACTN</name>
<evidence type="ECO:0000313" key="2">
    <source>
        <dbReference type="Proteomes" id="UP000588098"/>
    </source>
</evidence>
<gene>
    <name evidence="1" type="ORF">FHS42_006325</name>
</gene>
<proteinExistence type="predicted"/>
<sequence length="74" mass="7658">MTMQGPGVVLLDTMSVTVTPARSATSVADVRDSTRTLLEGLVHPIPAETADTVILVVSQLLTNALRHGGGTCTL</sequence>
<dbReference type="InterPro" id="IPR036890">
    <property type="entry name" value="HATPase_C_sf"/>
</dbReference>
<keyword evidence="1" id="KW-0418">Kinase</keyword>
<dbReference type="Proteomes" id="UP000588098">
    <property type="component" value="Unassembled WGS sequence"/>
</dbReference>